<proteinExistence type="inferred from homology"/>
<keyword evidence="5 6" id="KW-0326">Glycosidase</keyword>
<dbReference type="Proteomes" id="UP000557872">
    <property type="component" value="Unassembled WGS sequence"/>
</dbReference>
<dbReference type="CDD" id="cd14792">
    <property type="entry name" value="GH27"/>
    <property type="match status" value="1"/>
</dbReference>
<dbReference type="EC" id="3.2.1.22" evidence="6"/>
<keyword evidence="9" id="KW-1185">Reference proteome</keyword>
<dbReference type="SUPFAM" id="SSF51011">
    <property type="entry name" value="Glycosyl hydrolase domain"/>
    <property type="match status" value="1"/>
</dbReference>
<evidence type="ECO:0000259" key="7">
    <source>
        <dbReference type="SMART" id="SM00776"/>
    </source>
</evidence>
<dbReference type="Gene3D" id="2.60.40.1180">
    <property type="entry name" value="Golgi alpha-mannosidase II"/>
    <property type="match status" value="1"/>
</dbReference>
<dbReference type="FunFam" id="2.60.40.1180:FF:000008">
    <property type="entry name" value="Alpha-galactosidase"/>
    <property type="match status" value="1"/>
</dbReference>
<dbReference type="InterPro" id="IPR013222">
    <property type="entry name" value="Glyco_hyd_98_carb-bd"/>
</dbReference>
<dbReference type="GO" id="GO:0005975">
    <property type="term" value="P:carbohydrate metabolic process"/>
    <property type="evidence" value="ECO:0007669"/>
    <property type="project" value="InterPro"/>
</dbReference>
<evidence type="ECO:0000313" key="9">
    <source>
        <dbReference type="Proteomes" id="UP000557872"/>
    </source>
</evidence>
<evidence type="ECO:0000313" key="8">
    <source>
        <dbReference type="EMBL" id="NWK55633.1"/>
    </source>
</evidence>
<dbReference type="EMBL" id="JACBAZ010000003">
    <property type="protein sequence ID" value="NWK55633.1"/>
    <property type="molecule type" value="Genomic_DNA"/>
</dbReference>
<dbReference type="InterPro" id="IPR013780">
    <property type="entry name" value="Glyco_hydro_b"/>
</dbReference>
<dbReference type="PANTHER" id="PTHR11452:SF75">
    <property type="entry name" value="ALPHA-GALACTOSIDASE MEL1"/>
    <property type="match status" value="1"/>
</dbReference>
<accession>A0A851GDK5</accession>
<organism evidence="8 9">
    <name type="scientific">Oceaniferula marina</name>
    <dbReference type="NCBI Taxonomy" id="2748318"/>
    <lineage>
        <taxon>Bacteria</taxon>
        <taxon>Pseudomonadati</taxon>
        <taxon>Verrucomicrobiota</taxon>
        <taxon>Verrucomicrobiia</taxon>
        <taxon>Verrucomicrobiales</taxon>
        <taxon>Verrucomicrobiaceae</taxon>
        <taxon>Oceaniferula</taxon>
    </lineage>
</organism>
<protein>
    <recommendedName>
        <fullName evidence="6">Alpha-galactosidase</fullName>
        <ecNumber evidence="6">3.2.1.22</ecNumber>
    </recommendedName>
    <alternativeName>
        <fullName evidence="6">Melibiase</fullName>
    </alternativeName>
</protein>
<keyword evidence="2" id="KW-0732">Signal</keyword>
<dbReference type="Pfam" id="PF16499">
    <property type="entry name" value="Melibiase_2"/>
    <property type="match status" value="2"/>
</dbReference>
<dbReference type="PANTHER" id="PTHR11452">
    <property type="entry name" value="ALPHA-GALACTOSIDASE/ALPHA-N-ACETYLGALACTOSAMINIDASE"/>
    <property type="match status" value="1"/>
</dbReference>
<name>A0A851GDK5_9BACT</name>
<evidence type="ECO:0000256" key="2">
    <source>
        <dbReference type="ARBA" id="ARBA00022729"/>
    </source>
</evidence>
<dbReference type="InterPro" id="IPR013785">
    <property type="entry name" value="Aldolase_TIM"/>
</dbReference>
<dbReference type="PRINTS" id="PR00740">
    <property type="entry name" value="GLHYDRLASE27"/>
</dbReference>
<dbReference type="SMART" id="SM00776">
    <property type="entry name" value="NPCBM"/>
    <property type="match status" value="1"/>
</dbReference>
<comment type="similarity">
    <text evidence="1 6">Belongs to the glycosyl hydrolase 27 family.</text>
</comment>
<dbReference type="Gene3D" id="2.60.40.10">
    <property type="entry name" value="Immunoglobulins"/>
    <property type="match status" value="1"/>
</dbReference>
<dbReference type="Pfam" id="PF08305">
    <property type="entry name" value="NPCBM"/>
    <property type="match status" value="1"/>
</dbReference>
<sequence>MKNKSHNKYKKKLARNQSESNFCKKGLIGAVCLLFLGFLSTSLPASSSLLLGQNEVGQHEELDVSQVWLDDLGVSHIKQDWGKPQKNKSVTGLDLVIGGVKYQRGIGTHANSRAVYMIPDKTINFTSSVGVSDSEIGKSDKGKKSGCSFKVVGDGKTLWESGFMSAGEKAKQVNVPLAGIQEIRLVVDAGVDGNSYDHANWVNAKFTYGAKAPTPQVWTPNYAAYILTPKPGPAPKINGAKVVGGTPRKPFIFRIPTTGKRPIEFRAERLPQGIVLDPKKGILRGTVPSKKGEYRITIHAKNEYGQAKRELRIVSGDTLALTPPMGWNSWYCWSESISAEKVKNVAQAFVDKGLADHGWTYVNIDDCWQGERGGPLKAIQGNARFDDMKGLCENVHSHGLKIGIYSTPWMGSYAGFIGGTSLNTTGQSPELYVAPEKRVQPTQVYGRCPNVIKLKLNRVGEHWFCDRDAKQWAEWGFDYVKYDWKPNDVPTTKRLLSDLQQSGRDIVYSLSNNSPFSEAKELSELANLWRTGGDIHDRWSSILKNGFKKPQWIPYTRPGHWCDPDMLQVGMFGVPNQFVRKLKPTRLTPDEQYSHVSLWSLLSAPLLISCDVESMDDFTLGLLSNSEVIDVNQDPLGKSAVPVNGSRELWLKQLEDGSYALGVFNLGNEKRNITVSWEQLGLANQSWIVRDLWRQKNLGEFREKFSVEVNAHGVVLVSLRLNLEK</sequence>
<evidence type="ECO:0000256" key="5">
    <source>
        <dbReference type="ARBA" id="ARBA00023295"/>
    </source>
</evidence>
<dbReference type="InterPro" id="IPR017853">
    <property type="entry name" value="GH"/>
</dbReference>
<dbReference type="InterPro" id="IPR008979">
    <property type="entry name" value="Galactose-bd-like_sf"/>
</dbReference>
<dbReference type="InterPro" id="IPR002241">
    <property type="entry name" value="Glyco_hydro_27"/>
</dbReference>
<dbReference type="SUPFAM" id="SSF49785">
    <property type="entry name" value="Galactose-binding domain-like"/>
    <property type="match status" value="1"/>
</dbReference>
<dbReference type="GO" id="GO:0004557">
    <property type="term" value="F:alpha-galactosidase activity"/>
    <property type="evidence" value="ECO:0007669"/>
    <property type="project" value="UniProtKB-EC"/>
</dbReference>
<dbReference type="Pfam" id="PF17801">
    <property type="entry name" value="Melibiase_C"/>
    <property type="match status" value="1"/>
</dbReference>
<dbReference type="SUPFAM" id="SSF51445">
    <property type="entry name" value="(Trans)glycosidases"/>
    <property type="match status" value="1"/>
</dbReference>
<dbReference type="RefSeq" id="WP_178932180.1">
    <property type="nucleotide sequence ID" value="NZ_JACBAZ010000003.1"/>
</dbReference>
<comment type="catalytic activity">
    <reaction evidence="6">
        <text>Hydrolysis of terminal, non-reducing alpha-D-galactose residues in alpha-D-galactosides, including galactose oligosaccharides, galactomannans and galactolipids.</text>
        <dbReference type="EC" id="3.2.1.22"/>
    </reaction>
</comment>
<feature type="domain" description="Glycosyl hydrolase family 98 putative carbohydrate-binding module" evidence="7">
    <location>
        <begin position="63"/>
        <end position="208"/>
    </location>
</feature>
<dbReference type="InterPro" id="IPR041233">
    <property type="entry name" value="Melibiase_C"/>
</dbReference>
<dbReference type="Gene3D" id="2.60.120.1060">
    <property type="entry name" value="NPCBM/NEW2 domain"/>
    <property type="match status" value="1"/>
</dbReference>
<gene>
    <name evidence="8" type="ORF">HW115_08420</name>
</gene>
<keyword evidence="3 6" id="KW-0378">Hydrolase</keyword>
<evidence type="ECO:0000256" key="1">
    <source>
        <dbReference type="ARBA" id="ARBA00009743"/>
    </source>
</evidence>
<keyword evidence="4 6" id="KW-1015">Disulfide bond</keyword>
<evidence type="ECO:0000256" key="6">
    <source>
        <dbReference type="RuleBase" id="RU361168"/>
    </source>
</evidence>
<dbReference type="InterPro" id="IPR038637">
    <property type="entry name" value="NPCBM_sf"/>
</dbReference>
<evidence type="ECO:0000256" key="4">
    <source>
        <dbReference type="ARBA" id="ARBA00023157"/>
    </source>
</evidence>
<reference evidence="8 9" key="1">
    <citation type="submission" date="2020-07" db="EMBL/GenBank/DDBJ databases">
        <title>Roseicoccus Jingziensis gen. nov., sp. nov., isolated from coastal seawater.</title>
        <authorList>
            <person name="Feng X."/>
        </authorList>
    </citation>
    <scope>NUCLEOTIDE SEQUENCE [LARGE SCALE GENOMIC DNA]</scope>
    <source>
        <strain evidence="8 9">N1E253</strain>
    </source>
</reference>
<dbReference type="InterPro" id="IPR013783">
    <property type="entry name" value="Ig-like_fold"/>
</dbReference>
<dbReference type="Gene3D" id="3.20.20.70">
    <property type="entry name" value="Aldolase class I"/>
    <property type="match status" value="1"/>
</dbReference>
<evidence type="ECO:0000256" key="3">
    <source>
        <dbReference type="ARBA" id="ARBA00022801"/>
    </source>
</evidence>
<dbReference type="AlphaFoldDB" id="A0A851GDK5"/>
<dbReference type="Pfam" id="PF05345">
    <property type="entry name" value="He_PIG"/>
    <property type="match status" value="1"/>
</dbReference>
<comment type="caution">
    <text evidence="8">The sequence shown here is derived from an EMBL/GenBank/DDBJ whole genome shotgun (WGS) entry which is preliminary data.</text>
</comment>